<evidence type="ECO:0000256" key="1">
    <source>
        <dbReference type="ARBA" id="ARBA00008773"/>
    </source>
</evidence>
<dbReference type="OrthoDB" id="941679at2759"/>
<evidence type="ECO:0000256" key="4">
    <source>
        <dbReference type="RuleBase" id="RU004335"/>
    </source>
</evidence>
<gene>
    <name evidence="6" type="ORF">CEURO_LOCUS3691</name>
</gene>
<keyword evidence="3 5" id="KW-0326">Glycosidase</keyword>
<dbReference type="Pfam" id="PF00332">
    <property type="entry name" value="Glyco_hydro_17"/>
    <property type="match status" value="1"/>
</dbReference>
<accession>A0A9P0YPE3</accession>
<proteinExistence type="inferred from homology"/>
<dbReference type="GO" id="GO:0004553">
    <property type="term" value="F:hydrolase activity, hydrolyzing O-glycosyl compounds"/>
    <property type="evidence" value="ECO:0007669"/>
    <property type="project" value="InterPro"/>
</dbReference>
<name>A0A9P0YPE3_CUSEU</name>
<evidence type="ECO:0000313" key="7">
    <source>
        <dbReference type="Proteomes" id="UP001152484"/>
    </source>
</evidence>
<dbReference type="InterPro" id="IPR044965">
    <property type="entry name" value="Glyco_hydro_17_plant"/>
</dbReference>
<evidence type="ECO:0000256" key="3">
    <source>
        <dbReference type="ARBA" id="ARBA00023295"/>
    </source>
</evidence>
<dbReference type="PROSITE" id="PS00587">
    <property type="entry name" value="GLYCOSYL_HYDROL_F17"/>
    <property type="match status" value="1"/>
</dbReference>
<dbReference type="GO" id="GO:0005975">
    <property type="term" value="P:carbohydrate metabolic process"/>
    <property type="evidence" value="ECO:0007669"/>
    <property type="project" value="InterPro"/>
</dbReference>
<dbReference type="Gene3D" id="3.20.20.80">
    <property type="entry name" value="Glycosidases"/>
    <property type="match status" value="1"/>
</dbReference>
<evidence type="ECO:0000256" key="2">
    <source>
        <dbReference type="ARBA" id="ARBA00022801"/>
    </source>
</evidence>
<reference evidence="6" key="1">
    <citation type="submission" date="2022-07" db="EMBL/GenBank/DDBJ databases">
        <authorList>
            <person name="Macas J."/>
            <person name="Novak P."/>
            <person name="Neumann P."/>
        </authorList>
    </citation>
    <scope>NUCLEOTIDE SEQUENCE</scope>
</reference>
<dbReference type="Proteomes" id="UP001152484">
    <property type="component" value="Unassembled WGS sequence"/>
</dbReference>
<dbReference type="SUPFAM" id="SSF51445">
    <property type="entry name" value="(Trans)glycosidases"/>
    <property type="match status" value="1"/>
</dbReference>
<organism evidence="6 7">
    <name type="scientific">Cuscuta europaea</name>
    <name type="common">European dodder</name>
    <dbReference type="NCBI Taxonomy" id="41803"/>
    <lineage>
        <taxon>Eukaryota</taxon>
        <taxon>Viridiplantae</taxon>
        <taxon>Streptophyta</taxon>
        <taxon>Embryophyta</taxon>
        <taxon>Tracheophyta</taxon>
        <taxon>Spermatophyta</taxon>
        <taxon>Magnoliopsida</taxon>
        <taxon>eudicotyledons</taxon>
        <taxon>Gunneridae</taxon>
        <taxon>Pentapetalae</taxon>
        <taxon>asterids</taxon>
        <taxon>lamiids</taxon>
        <taxon>Solanales</taxon>
        <taxon>Convolvulaceae</taxon>
        <taxon>Cuscuteae</taxon>
        <taxon>Cuscuta</taxon>
        <taxon>Cuscuta subgen. Cuscuta</taxon>
    </lineage>
</organism>
<dbReference type="InterPro" id="IPR000490">
    <property type="entry name" value="Glyco_hydro_17"/>
</dbReference>
<dbReference type="PANTHER" id="PTHR32227">
    <property type="entry name" value="GLUCAN ENDO-1,3-BETA-GLUCOSIDASE BG1-RELATED-RELATED"/>
    <property type="match status" value="1"/>
</dbReference>
<keyword evidence="2 5" id="KW-0378">Hydrolase</keyword>
<evidence type="ECO:0000313" key="6">
    <source>
        <dbReference type="EMBL" id="CAH9070577.1"/>
    </source>
</evidence>
<sequence length="283" mass="30410">MRVYEPAPPLLAALRGTNIQLILGIPNSDLQSLADPSAAAAWVQTVILSNHPEVKFKYISVGNEVLPTTTPDVAGFLLPAMQNVHSALAAAGLETQIKVSTAAFQGVLTNTSPPSGSAFRDDLRGFLVPILQFLSETTSPLLANVYTYFAYVSDPVHIPLQFALINQTAPPDPAGYTNLFDASLDSFYYALANAEFPGVDVVVSESGWPSAGGDAAEVANAFTYYQNLVNHVKGDAGTPFKPGKPIEAYLFALFDEDLKTGAETERHFGLFYPNQTAKYSVQF</sequence>
<evidence type="ECO:0000256" key="5">
    <source>
        <dbReference type="RuleBase" id="RU004336"/>
    </source>
</evidence>
<comment type="caution">
    <text evidence="6">The sequence shown here is derived from an EMBL/GenBank/DDBJ whole genome shotgun (WGS) entry which is preliminary data.</text>
</comment>
<dbReference type="AlphaFoldDB" id="A0A9P0YPE3"/>
<comment type="similarity">
    <text evidence="1 4">Belongs to the glycosyl hydrolase 17 family.</text>
</comment>
<dbReference type="EMBL" id="CAMAPE010000006">
    <property type="protein sequence ID" value="CAH9070577.1"/>
    <property type="molecule type" value="Genomic_DNA"/>
</dbReference>
<evidence type="ECO:0008006" key="8">
    <source>
        <dbReference type="Google" id="ProtNLM"/>
    </source>
</evidence>
<keyword evidence="7" id="KW-1185">Reference proteome</keyword>
<protein>
    <recommendedName>
        <fullName evidence="8">Glucan endo-1,3-beta-D-glucosidase</fullName>
    </recommendedName>
</protein>
<dbReference type="InterPro" id="IPR017853">
    <property type="entry name" value="GH"/>
</dbReference>
<dbReference type="FunFam" id="3.20.20.80:FF:000010">
    <property type="entry name" value="glucan endo-1,3-beta-glucosidase, basic"/>
    <property type="match status" value="1"/>
</dbReference>